<evidence type="ECO:0000259" key="13">
    <source>
        <dbReference type="PROSITE" id="PS51915"/>
    </source>
</evidence>
<feature type="compositionally biased region" description="Basic and acidic residues" evidence="10">
    <location>
        <begin position="281"/>
        <end position="293"/>
    </location>
</feature>
<feature type="domain" description="C2H2-type" evidence="11">
    <location>
        <begin position="430"/>
        <end position="458"/>
    </location>
</feature>
<dbReference type="Pfam" id="PF00096">
    <property type="entry name" value="zf-C2H2"/>
    <property type="match status" value="2"/>
</dbReference>
<feature type="compositionally biased region" description="Low complexity" evidence="10">
    <location>
        <begin position="594"/>
        <end position="608"/>
    </location>
</feature>
<feature type="binding site" evidence="9">
    <location>
        <position position="126"/>
    </location>
    <ligand>
        <name>Zn(2+)</name>
        <dbReference type="ChEBI" id="CHEBI:29105"/>
    </ligand>
</feature>
<evidence type="ECO:0000259" key="11">
    <source>
        <dbReference type="PROSITE" id="PS50157"/>
    </source>
</evidence>
<feature type="domain" description="C2H2-type" evidence="11">
    <location>
        <begin position="461"/>
        <end position="488"/>
    </location>
</feature>
<evidence type="ECO:0000256" key="3">
    <source>
        <dbReference type="ARBA" id="ARBA00022771"/>
    </source>
</evidence>
<dbReference type="GO" id="GO:0001228">
    <property type="term" value="F:DNA-binding transcription activator activity, RNA polymerase II-specific"/>
    <property type="evidence" value="ECO:0007669"/>
    <property type="project" value="TreeGrafter"/>
</dbReference>
<dbReference type="InterPro" id="IPR012934">
    <property type="entry name" value="Znf_AD"/>
</dbReference>
<feature type="binding site" evidence="9">
    <location>
        <position position="169"/>
    </location>
    <ligand>
        <name>Zn(2+)</name>
        <dbReference type="ChEBI" id="CHEBI:29105"/>
    </ligand>
</feature>
<evidence type="ECO:0000256" key="6">
    <source>
        <dbReference type="ARBA" id="ARBA00023242"/>
    </source>
</evidence>
<organism evidence="14">
    <name type="scientific">Culex pipiens</name>
    <name type="common">House mosquito</name>
    <dbReference type="NCBI Taxonomy" id="7175"/>
    <lineage>
        <taxon>Eukaryota</taxon>
        <taxon>Metazoa</taxon>
        <taxon>Ecdysozoa</taxon>
        <taxon>Arthropoda</taxon>
        <taxon>Hexapoda</taxon>
        <taxon>Insecta</taxon>
        <taxon>Pterygota</taxon>
        <taxon>Neoptera</taxon>
        <taxon>Endopterygota</taxon>
        <taxon>Diptera</taxon>
        <taxon>Nematocera</taxon>
        <taxon>Culicoidea</taxon>
        <taxon>Culicidae</taxon>
        <taxon>Culicinae</taxon>
        <taxon>Culicini</taxon>
        <taxon>Culex</taxon>
        <taxon>Culex</taxon>
    </lineage>
</organism>
<evidence type="ECO:0000256" key="10">
    <source>
        <dbReference type="SAM" id="MobiDB-lite"/>
    </source>
</evidence>
<evidence type="ECO:0000256" key="7">
    <source>
        <dbReference type="PROSITE-ProRule" id="PRU00042"/>
    </source>
</evidence>
<name>A0A8D8H3L7_CULPI</name>
<evidence type="ECO:0000256" key="9">
    <source>
        <dbReference type="PROSITE-ProRule" id="PRU01263"/>
    </source>
</evidence>
<dbReference type="PROSITE" id="PS50950">
    <property type="entry name" value="ZF_THAP"/>
    <property type="match status" value="1"/>
</dbReference>
<feature type="compositionally biased region" description="Pro residues" evidence="10">
    <location>
        <begin position="543"/>
        <end position="552"/>
    </location>
</feature>
<evidence type="ECO:0000256" key="4">
    <source>
        <dbReference type="ARBA" id="ARBA00022833"/>
    </source>
</evidence>
<evidence type="ECO:0000313" key="14">
    <source>
        <dbReference type="EMBL" id="CAG6527584.1"/>
    </source>
</evidence>
<protein>
    <submittedName>
        <fullName evidence="14">Zinc finger protein 350</fullName>
    </submittedName>
</protein>
<dbReference type="InterPro" id="IPR036236">
    <property type="entry name" value="Znf_C2H2_sf"/>
</dbReference>
<dbReference type="EMBL" id="HBUE01195763">
    <property type="protein sequence ID" value="CAG6527584.1"/>
    <property type="molecule type" value="Transcribed_RNA"/>
</dbReference>
<dbReference type="EMBL" id="HBUE01301760">
    <property type="protein sequence ID" value="CAG6579306.1"/>
    <property type="molecule type" value="Transcribed_RNA"/>
</dbReference>
<feature type="region of interest" description="Disordered" evidence="10">
    <location>
        <begin position="568"/>
        <end position="608"/>
    </location>
</feature>
<feature type="compositionally biased region" description="Low complexity" evidence="10">
    <location>
        <begin position="533"/>
        <end position="542"/>
    </location>
</feature>
<keyword evidence="4 9" id="KW-0862">Zinc</keyword>
<feature type="compositionally biased region" description="Acidic residues" evidence="10">
    <location>
        <begin position="305"/>
        <end position="322"/>
    </location>
</feature>
<feature type="domain" description="THAP-type" evidence="12">
    <location>
        <begin position="6"/>
        <end position="85"/>
    </location>
</feature>
<dbReference type="PROSITE" id="PS00028">
    <property type="entry name" value="ZINC_FINGER_C2H2_1"/>
    <property type="match status" value="5"/>
</dbReference>
<feature type="region of interest" description="Disordered" evidence="10">
    <location>
        <begin position="524"/>
        <end position="556"/>
    </location>
</feature>
<dbReference type="SUPFAM" id="SSF57667">
    <property type="entry name" value="beta-beta-alpha zinc fingers"/>
    <property type="match status" value="2"/>
</dbReference>
<accession>A0A8D8H3L7</accession>
<dbReference type="InterPro" id="IPR006612">
    <property type="entry name" value="THAP_Znf"/>
</dbReference>
<dbReference type="GO" id="GO:0008270">
    <property type="term" value="F:zinc ion binding"/>
    <property type="evidence" value="ECO:0007669"/>
    <property type="project" value="UniProtKB-UniRule"/>
</dbReference>
<keyword evidence="1 9" id="KW-0479">Metal-binding</keyword>
<feature type="compositionally biased region" description="Acidic residues" evidence="10">
    <location>
        <begin position="254"/>
        <end position="280"/>
    </location>
</feature>
<feature type="region of interest" description="Disordered" evidence="10">
    <location>
        <begin position="232"/>
        <end position="369"/>
    </location>
</feature>
<dbReference type="PANTHER" id="PTHR24393">
    <property type="entry name" value="ZINC FINGER PROTEIN"/>
    <property type="match status" value="1"/>
</dbReference>
<dbReference type="Gene3D" id="3.30.160.60">
    <property type="entry name" value="Classic Zinc Finger"/>
    <property type="match status" value="3"/>
</dbReference>
<dbReference type="InterPro" id="IPR013087">
    <property type="entry name" value="Znf_C2H2_type"/>
</dbReference>
<keyword evidence="3 7" id="KW-0863">Zinc-finger</keyword>
<dbReference type="SUPFAM" id="SSF57716">
    <property type="entry name" value="Glucocorticoid receptor-like (DNA-binding domain)"/>
    <property type="match status" value="1"/>
</dbReference>
<dbReference type="AlphaFoldDB" id="A0A8D8H3L7"/>
<proteinExistence type="predicted"/>
<keyword evidence="2" id="KW-0677">Repeat</keyword>
<evidence type="ECO:0000259" key="12">
    <source>
        <dbReference type="PROSITE" id="PS50950"/>
    </source>
</evidence>
<feature type="binding site" evidence="9">
    <location>
        <position position="166"/>
    </location>
    <ligand>
        <name>Zn(2+)</name>
        <dbReference type="ChEBI" id="CHEBI:29105"/>
    </ligand>
</feature>
<evidence type="ECO:0000256" key="2">
    <source>
        <dbReference type="ARBA" id="ARBA00022737"/>
    </source>
</evidence>
<feature type="compositionally biased region" description="Low complexity" evidence="10">
    <location>
        <begin position="570"/>
        <end position="587"/>
    </location>
</feature>
<dbReference type="GO" id="GO:0005634">
    <property type="term" value="C:nucleus"/>
    <property type="evidence" value="ECO:0007669"/>
    <property type="project" value="InterPro"/>
</dbReference>
<dbReference type="PANTHER" id="PTHR24393:SF34">
    <property type="entry name" value="PR_SET DOMAIN 13"/>
    <property type="match status" value="1"/>
</dbReference>
<feature type="domain" description="C2H2-type" evidence="11">
    <location>
        <begin position="374"/>
        <end position="401"/>
    </location>
</feature>
<keyword evidence="5 8" id="KW-0238">DNA-binding</keyword>
<evidence type="ECO:0000256" key="8">
    <source>
        <dbReference type="PROSITE-ProRule" id="PRU00309"/>
    </source>
</evidence>
<dbReference type="SMART" id="SM00868">
    <property type="entry name" value="zf-AD"/>
    <property type="match status" value="1"/>
</dbReference>
<feature type="binding site" evidence="9">
    <location>
        <position position="123"/>
    </location>
    <ligand>
        <name>Zn(2+)</name>
        <dbReference type="ChEBI" id="CHEBI:29105"/>
    </ligand>
</feature>
<feature type="compositionally biased region" description="Basic residues" evidence="10">
    <location>
        <begin position="326"/>
        <end position="343"/>
    </location>
</feature>
<keyword evidence="6" id="KW-0539">Nucleus</keyword>
<dbReference type="Pfam" id="PF05485">
    <property type="entry name" value="THAP"/>
    <property type="match status" value="1"/>
</dbReference>
<evidence type="ECO:0000256" key="5">
    <source>
        <dbReference type="ARBA" id="ARBA00023125"/>
    </source>
</evidence>
<feature type="compositionally biased region" description="Basic and acidic residues" evidence="10">
    <location>
        <begin position="344"/>
        <end position="355"/>
    </location>
</feature>
<evidence type="ECO:0000256" key="1">
    <source>
        <dbReference type="ARBA" id="ARBA00022723"/>
    </source>
</evidence>
<feature type="domain" description="ZAD" evidence="13">
    <location>
        <begin position="121"/>
        <end position="193"/>
    </location>
</feature>
<feature type="domain" description="C2H2-type" evidence="11">
    <location>
        <begin position="402"/>
        <end position="430"/>
    </location>
</feature>
<dbReference type="SMART" id="SM00980">
    <property type="entry name" value="THAP"/>
    <property type="match status" value="1"/>
</dbReference>
<sequence>MQKKPVNRVCFIPGCTSEYGQVLFMSAYKSDGLQQWWSESGWSRNRKNKTIPKNTRVCERHFEERFIDRSYKMPRLFPDAWPTMNVVEPKPEDLEGGGGRGRGRVDGRGRPPGRTETNPKYYCRLCGKREKRPLEDLMCDLKDGEDLLKFLLGQYYGRVDLPQGVCDDCMDTAESLVEFVRKCEETQLKLERIFVENEALKLEPDCELLENTAVVQLKQEKVEVIEEMEAEYLEQSQESPRDVKPVELITNDDPPPEDYGEDPPDGFDDGGGDSESEQSDEDSKSAAEEEEKRPRRRRKSRVSDTSDEDSFVESDEESDSEDDKPLRKRQVLVPKKRGRKPKQKLLEDYENETKPKVGRGRKKSASAASQETSRICPICGKILIHKGNFTSHLKIHSEKKDYVCNICGKQYYIRRELQMHIESLHEKKTFVCNICGIKCAWRKGLQRHMKNKHSDESSLKHKCTYCGKAFLLPNQLRLHVMKHTGDRITCEICGAGYRFNYMLTQHKMREHGMEFKGVKLYKNSNRSRKSAKQQQPAGSAEPSQPPPPPPSTTPTTVEVIVPHMLEPSHDSMMSSESSQSHPIQQQQQHHHPQQYHPGHYPAGFVYPPGGHATTAPAAMMLPPGSYSG</sequence>
<dbReference type="GO" id="GO:0000978">
    <property type="term" value="F:RNA polymerase II cis-regulatory region sequence-specific DNA binding"/>
    <property type="evidence" value="ECO:0007669"/>
    <property type="project" value="TreeGrafter"/>
</dbReference>
<dbReference type="SMART" id="SM00355">
    <property type="entry name" value="ZnF_C2H2"/>
    <property type="match status" value="5"/>
</dbReference>
<reference evidence="14" key="1">
    <citation type="submission" date="2021-05" db="EMBL/GenBank/DDBJ databases">
        <authorList>
            <person name="Alioto T."/>
            <person name="Alioto T."/>
            <person name="Gomez Garrido J."/>
        </authorList>
    </citation>
    <scope>NUCLEOTIDE SEQUENCE</scope>
</reference>
<dbReference type="PROSITE" id="PS50157">
    <property type="entry name" value="ZINC_FINGER_C2H2_2"/>
    <property type="match status" value="4"/>
</dbReference>
<feature type="region of interest" description="Disordered" evidence="10">
    <location>
        <begin position="87"/>
        <end position="116"/>
    </location>
</feature>
<dbReference type="PROSITE" id="PS51915">
    <property type="entry name" value="ZAD"/>
    <property type="match status" value="1"/>
</dbReference>